<proteinExistence type="predicted"/>
<organism evidence="5 6">
    <name type="scientific">Nothobranchius furzeri</name>
    <name type="common">Turquoise killifish</name>
    <dbReference type="NCBI Taxonomy" id="105023"/>
    <lineage>
        <taxon>Eukaryota</taxon>
        <taxon>Metazoa</taxon>
        <taxon>Chordata</taxon>
        <taxon>Craniata</taxon>
        <taxon>Vertebrata</taxon>
        <taxon>Euteleostomi</taxon>
        <taxon>Actinopterygii</taxon>
        <taxon>Neopterygii</taxon>
        <taxon>Teleostei</taxon>
        <taxon>Neoteleostei</taxon>
        <taxon>Acanthomorphata</taxon>
        <taxon>Ovalentaria</taxon>
        <taxon>Atherinomorphae</taxon>
        <taxon>Cyprinodontiformes</taxon>
        <taxon>Nothobranchiidae</taxon>
        <taxon>Nothobranchius</taxon>
    </lineage>
</organism>
<dbReference type="GO" id="GO:0005634">
    <property type="term" value="C:nucleus"/>
    <property type="evidence" value="ECO:0007669"/>
    <property type="project" value="UniProtKB-SubCell"/>
</dbReference>
<reference evidence="5" key="1">
    <citation type="submission" date="2020-03" db="EMBL/GenBank/DDBJ databases">
        <title>Intra-Species Differences in Population Size shape Life History and Genome Evolution.</title>
        <authorList>
            <person name="Willemsen D."/>
            <person name="Cui R."/>
            <person name="Valenzano D.R."/>
        </authorList>
    </citation>
    <scope>NUCLEOTIDE SEQUENCE</scope>
    <source>
        <strain evidence="5">GRZ</strain>
        <tissue evidence="5">Whole</tissue>
    </source>
</reference>
<comment type="subcellular location">
    <subcellularLocation>
        <location evidence="1">Nucleus</location>
    </subcellularLocation>
</comment>
<dbReference type="KEGG" id="nfu:107392565"/>
<evidence type="ECO:0000256" key="3">
    <source>
        <dbReference type="ARBA" id="ARBA00023242"/>
    </source>
</evidence>
<evidence type="ECO:0000256" key="4">
    <source>
        <dbReference type="SAM" id="MobiDB-lite"/>
    </source>
</evidence>
<dbReference type="Proteomes" id="UP000822369">
    <property type="component" value="Chromosome 18"/>
</dbReference>
<accession>A0A9D2XHC0</accession>
<protein>
    <recommendedName>
        <fullName evidence="2">S100P-binding protein</fullName>
    </recommendedName>
</protein>
<dbReference type="InterPro" id="IPR026097">
    <property type="entry name" value="S100PBP"/>
</dbReference>
<evidence type="ECO:0000313" key="5">
    <source>
        <dbReference type="EMBL" id="KAF7202145.1"/>
    </source>
</evidence>
<evidence type="ECO:0000256" key="1">
    <source>
        <dbReference type="ARBA" id="ARBA00004123"/>
    </source>
</evidence>
<feature type="region of interest" description="Disordered" evidence="4">
    <location>
        <begin position="121"/>
        <end position="158"/>
    </location>
</feature>
<name>A0A9D2XHC0_NOTFU</name>
<dbReference type="GO" id="GO:0048306">
    <property type="term" value="F:calcium-dependent protein binding"/>
    <property type="evidence" value="ECO:0007669"/>
    <property type="project" value="InterPro"/>
</dbReference>
<evidence type="ECO:0000256" key="2">
    <source>
        <dbReference type="ARBA" id="ARBA00020595"/>
    </source>
</evidence>
<feature type="compositionally biased region" description="Polar residues" evidence="4">
    <location>
        <begin position="121"/>
        <end position="148"/>
    </location>
</feature>
<dbReference type="PANTHER" id="PTHR14455:SF0">
    <property type="entry name" value="S100P-BINDING PROTEIN"/>
    <property type="match status" value="1"/>
</dbReference>
<comment type="caution">
    <text evidence="5">The sequence shown here is derived from an EMBL/GenBank/DDBJ whole genome shotgun (WGS) entry which is preliminary data.</text>
</comment>
<sequence>MIYQVFDGFEGLFTGKKVNMSHKVQKTNMSRWKTVFSRLSPPEPGHQKPQSAYSRKVTCDQKDDLPPPSQFVNFQVKLVNDCERKRKYDDSTPRSSSFKKPCTGSALSPDLGCFIDHSSPLARSNSASPVTFSRSPLKNKQVSSSQPDSEIYKDPSDEVKAVQLSPGSEEHLINISRTFDAEVDDILCLNPLKKDGQEETCTGAKTGQRAVEEDRGYNSDCSPNGKEGECSPEPRSPENSSIPNEDVLEIRAPAVSFLEGEVEDLIIGLPMFESSVCQPCSMDEQGSLLPEVHKEPLLDVQAPNPENSAVESSYDVTLPLQVQVRSQVVVPHQDVKCTSIPRPKIYEDELEWERLKRQYVFSVTSHMTENQATSQGFVSELLTLMTHVADQTGSNGSQWQHPSDLTCRNYQKRFGSERSAVTLGEWRVKNSPHYKRFGKNNSY</sequence>
<dbReference type="PANTHER" id="PTHR14455">
    <property type="entry name" value="ASKOPOS"/>
    <property type="match status" value="1"/>
</dbReference>
<dbReference type="EMBL" id="JAAVVJ010000018">
    <property type="protein sequence ID" value="KAF7202145.1"/>
    <property type="molecule type" value="Genomic_DNA"/>
</dbReference>
<dbReference type="AlphaFoldDB" id="A0A9D2XHC0"/>
<evidence type="ECO:0000313" key="6">
    <source>
        <dbReference type="Proteomes" id="UP000822369"/>
    </source>
</evidence>
<feature type="region of interest" description="Disordered" evidence="4">
    <location>
        <begin position="200"/>
        <end position="245"/>
    </location>
</feature>
<dbReference type="Pfam" id="PF15427">
    <property type="entry name" value="S100PBPR"/>
    <property type="match status" value="1"/>
</dbReference>
<keyword evidence="3" id="KW-0539">Nucleus</keyword>
<dbReference type="OMA" id="PINTCTA"/>
<gene>
    <name evidence="5" type="primary">s100pbp</name>
    <name evidence="5" type="ORF">G4P62_015702</name>
</gene>